<evidence type="ECO:0000256" key="2">
    <source>
        <dbReference type="ARBA" id="ARBA00022670"/>
    </source>
</evidence>
<evidence type="ECO:0000256" key="3">
    <source>
        <dbReference type="ARBA" id="ARBA00022801"/>
    </source>
</evidence>
<dbReference type="GO" id="GO:0006508">
    <property type="term" value="P:proteolysis"/>
    <property type="evidence" value="ECO:0007669"/>
    <property type="project" value="UniProtKB-KW"/>
</dbReference>
<protein>
    <recommendedName>
        <fullName evidence="5">PDZ domain-containing protein</fullName>
    </recommendedName>
</protein>
<dbReference type="Gene3D" id="2.40.10.10">
    <property type="entry name" value="Trypsin-like serine proteases"/>
    <property type="match status" value="2"/>
</dbReference>
<comment type="similarity">
    <text evidence="1">Belongs to the peptidase S1C family.</text>
</comment>
<comment type="caution">
    <text evidence="6">The sequence shown here is derived from an EMBL/GenBank/DDBJ whole genome shotgun (WGS) entry which is preliminary data.</text>
</comment>
<evidence type="ECO:0000256" key="1">
    <source>
        <dbReference type="ARBA" id="ARBA00010541"/>
    </source>
</evidence>
<keyword evidence="4" id="KW-0720">Serine protease</keyword>
<dbReference type="GO" id="GO:0004252">
    <property type="term" value="F:serine-type endopeptidase activity"/>
    <property type="evidence" value="ECO:0007669"/>
    <property type="project" value="InterPro"/>
</dbReference>
<dbReference type="Proteomes" id="UP001485043">
    <property type="component" value="Unassembled WGS sequence"/>
</dbReference>
<dbReference type="PANTHER" id="PTHR43343">
    <property type="entry name" value="PEPTIDASE S12"/>
    <property type="match status" value="1"/>
</dbReference>
<reference evidence="6 7" key="1">
    <citation type="journal article" date="2024" name="Nat. Commun.">
        <title>Phylogenomics reveals the evolutionary origins of lichenization in chlorophyte algae.</title>
        <authorList>
            <person name="Puginier C."/>
            <person name="Libourel C."/>
            <person name="Otte J."/>
            <person name="Skaloud P."/>
            <person name="Haon M."/>
            <person name="Grisel S."/>
            <person name="Petersen M."/>
            <person name="Berrin J.G."/>
            <person name="Delaux P.M."/>
            <person name="Dal Grande F."/>
            <person name="Keller J."/>
        </authorList>
    </citation>
    <scope>NUCLEOTIDE SEQUENCE [LARGE SCALE GENOMIC DNA]</scope>
    <source>
        <strain evidence="6 7">SAG 2523</strain>
    </source>
</reference>
<keyword evidence="3" id="KW-0378">Hydrolase</keyword>
<keyword evidence="2" id="KW-0645">Protease</keyword>
<evidence type="ECO:0000259" key="5">
    <source>
        <dbReference type="Pfam" id="PF13180"/>
    </source>
</evidence>
<feature type="domain" description="PDZ" evidence="5">
    <location>
        <begin position="317"/>
        <end position="387"/>
    </location>
</feature>
<dbReference type="InterPro" id="IPR001478">
    <property type="entry name" value="PDZ"/>
</dbReference>
<proteinExistence type="inferred from homology"/>
<keyword evidence="7" id="KW-1185">Reference proteome</keyword>
<dbReference type="PANTHER" id="PTHR43343:SF3">
    <property type="entry name" value="PROTEASE DO-LIKE 8, CHLOROPLASTIC"/>
    <property type="match status" value="1"/>
</dbReference>
<accession>A0AAW1T4D9</accession>
<organism evidence="6 7">
    <name type="scientific">Apatococcus fuscideae</name>
    <dbReference type="NCBI Taxonomy" id="2026836"/>
    <lineage>
        <taxon>Eukaryota</taxon>
        <taxon>Viridiplantae</taxon>
        <taxon>Chlorophyta</taxon>
        <taxon>core chlorophytes</taxon>
        <taxon>Trebouxiophyceae</taxon>
        <taxon>Chlorellales</taxon>
        <taxon>Chlorellaceae</taxon>
        <taxon>Apatococcus</taxon>
    </lineage>
</organism>
<dbReference type="InterPro" id="IPR043504">
    <property type="entry name" value="Peptidase_S1_PA_chymotrypsin"/>
</dbReference>
<dbReference type="Pfam" id="PF13180">
    <property type="entry name" value="PDZ_2"/>
    <property type="match status" value="1"/>
</dbReference>
<dbReference type="AlphaFoldDB" id="A0AAW1T4D9"/>
<dbReference type="InterPro" id="IPR001940">
    <property type="entry name" value="Peptidase_S1C"/>
</dbReference>
<dbReference type="Gene3D" id="2.30.42.10">
    <property type="match status" value="1"/>
</dbReference>
<dbReference type="InterPro" id="IPR036034">
    <property type="entry name" value="PDZ_sf"/>
</dbReference>
<dbReference type="SUPFAM" id="SSF50494">
    <property type="entry name" value="Trypsin-like serine proteases"/>
    <property type="match status" value="1"/>
</dbReference>
<dbReference type="FunFam" id="2.40.10.10:FF:000001">
    <property type="entry name" value="Periplasmic serine protease DegS"/>
    <property type="match status" value="1"/>
</dbReference>
<dbReference type="SUPFAM" id="SSF50156">
    <property type="entry name" value="PDZ domain-like"/>
    <property type="match status" value="1"/>
</dbReference>
<evidence type="ECO:0000313" key="6">
    <source>
        <dbReference type="EMBL" id="KAK9864150.1"/>
    </source>
</evidence>
<name>A0AAW1T4D9_9CHLO</name>
<dbReference type="InterPro" id="IPR051201">
    <property type="entry name" value="Chloro_Bact_Ser_Proteases"/>
</dbReference>
<dbReference type="InterPro" id="IPR009003">
    <property type="entry name" value="Peptidase_S1_PA"/>
</dbReference>
<dbReference type="PRINTS" id="PR00834">
    <property type="entry name" value="PROTEASES2C"/>
</dbReference>
<evidence type="ECO:0000313" key="7">
    <source>
        <dbReference type="Proteomes" id="UP001485043"/>
    </source>
</evidence>
<sequence length="408" mass="43063">MQLRLSRKAAEKTAMEAEKSFLKQRCPLSHAFYWACSPAAPCIAQPAAVQEALPSIVPRGPLSDREQAIINVFDQTTYSVVNVFDLTLQANSRAQASNVETPEGNGTGFVWDKEGHIVTNYHVLANVLRTLPKNQLQRNPRVARITLLGTDGFQNSYEAIFIGGDRSRDVAVVKIGADQDALQPVTVGDSSTVRVGQQCLAIGNPFGFDHTLTTGVVSGVGREIQSPLGITIGGGIQTDASINPGNSGGPLLDSKGRVIGVNTAIFTQSGTSAGVGFAIPIDSISKAVPQLIEYGRIIRPTLNLTLATDQVARALKVQRGAVIQGIAPNSAAAKAGLLTTRRGLTGIVPGDVIIGLEDRKVTRAGDLVSALDDFSIGDTVSLTVQRGVGQQQGPEELKIPIQLEEATS</sequence>
<gene>
    <name evidence="6" type="ORF">WJX84_010087</name>
</gene>
<dbReference type="Pfam" id="PF13365">
    <property type="entry name" value="Trypsin_2"/>
    <property type="match status" value="1"/>
</dbReference>
<evidence type="ECO:0000256" key="4">
    <source>
        <dbReference type="ARBA" id="ARBA00022825"/>
    </source>
</evidence>
<dbReference type="EMBL" id="JALJOV010000387">
    <property type="protein sequence ID" value="KAK9864150.1"/>
    <property type="molecule type" value="Genomic_DNA"/>
</dbReference>